<dbReference type="SUPFAM" id="SSF47413">
    <property type="entry name" value="lambda repressor-like DNA-binding domains"/>
    <property type="match status" value="1"/>
</dbReference>
<keyword evidence="1 3" id="KW-0238">DNA-binding</keyword>
<proteinExistence type="predicted"/>
<dbReference type="AlphaFoldDB" id="A0A220MDY7"/>
<dbReference type="InterPro" id="IPR014710">
    <property type="entry name" value="RmlC-like_jellyroll"/>
</dbReference>
<evidence type="ECO:0000259" key="2">
    <source>
        <dbReference type="PROSITE" id="PS50943"/>
    </source>
</evidence>
<dbReference type="PANTHER" id="PTHR46797:SF25">
    <property type="entry name" value="TRANSCRIPTIONAL REGULATOR"/>
    <property type="match status" value="1"/>
</dbReference>
<dbReference type="InterPro" id="IPR001387">
    <property type="entry name" value="Cro/C1-type_HTH"/>
</dbReference>
<protein>
    <submittedName>
        <fullName evidence="3">DNA-binding protein</fullName>
    </submittedName>
</protein>
<dbReference type="PROSITE" id="PS50943">
    <property type="entry name" value="HTH_CROC1"/>
    <property type="match status" value="1"/>
</dbReference>
<reference evidence="3 4" key="1">
    <citation type="submission" date="2016-11" db="EMBL/GenBank/DDBJ databases">
        <authorList>
            <person name="Jaros S."/>
            <person name="Januszkiewicz K."/>
            <person name="Wedrychowicz H."/>
        </authorList>
    </citation>
    <scope>NUCLEOTIDE SEQUENCE [LARGE SCALE GENOMIC DNA]</scope>
    <source>
        <strain evidence="3 4">NF2</strain>
    </source>
</reference>
<evidence type="ECO:0000313" key="3">
    <source>
        <dbReference type="EMBL" id="ASJ53193.1"/>
    </source>
</evidence>
<dbReference type="GO" id="GO:0003700">
    <property type="term" value="F:DNA-binding transcription factor activity"/>
    <property type="evidence" value="ECO:0007669"/>
    <property type="project" value="TreeGrafter"/>
</dbReference>
<dbReference type="SMART" id="SM00530">
    <property type="entry name" value="HTH_XRE"/>
    <property type="match status" value="1"/>
</dbReference>
<dbReference type="Pfam" id="PF01381">
    <property type="entry name" value="HTH_3"/>
    <property type="match status" value="1"/>
</dbReference>
<dbReference type="Gene3D" id="1.10.260.40">
    <property type="entry name" value="lambda repressor-like DNA-binding domains"/>
    <property type="match status" value="1"/>
</dbReference>
<dbReference type="CDD" id="cd00093">
    <property type="entry name" value="HTH_XRE"/>
    <property type="match status" value="1"/>
</dbReference>
<organism evidence="3 4">
    <name type="scientific">Brevibacillus formosus</name>
    <dbReference type="NCBI Taxonomy" id="54913"/>
    <lineage>
        <taxon>Bacteria</taxon>
        <taxon>Bacillati</taxon>
        <taxon>Bacillota</taxon>
        <taxon>Bacilli</taxon>
        <taxon>Bacillales</taxon>
        <taxon>Paenibacillaceae</taxon>
        <taxon>Brevibacillus</taxon>
    </lineage>
</organism>
<gene>
    <name evidence="3" type="ORF">BP422_06305</name>
</gene>
<evidence type="ECO:0000313" key="4">
    <source>
        <dbReference type="Proteomes" id="UP000197781"/>
    </source>
</evidence>
<dbReference type="GO" id="GO:0003677">
    <property type="term" value="F:DNA binding"/>
    <property type="evidence" value="ECO:0007669"/>
    <property type="project" value="UniProtKB-KW"/>
</dbReference>
<dbReference type="PANTHER" id="PTHR46797">
    <property type="entry name" value="HTH-TYPE TRANSCRIPTIONAL REGULATOR"/>
    <property type="match status" value="1"/>
</dbReference>
<evidence type="ECO:0000256" key="1">
    <source>
        <dbReference type="ARBA" id="ARBA00023125"/>
    </source>
</evidence>
<dbReference type="RefSeq" id="WP_088907039.1">
    <property type="nucleotide sequence ID" value="NZ_CP018145.1"/>
</dbReference>
<dbReference type="CDD" id="cd02209">
    <property type="entry name" value="cupin_XRE_C"/>
    <property type="match status" value="1"/>
</dbReference>
<sequence length="183" mass="20824">MEHVYKKIRALRIQQEFTLKDLSEKSGFSVSFLSQVERGNSSLAITSLQKIAECLGVPITYFFEVEKDVTYHTPIAKRQTLQIEGSPVKYVRIGGNFPERALEPLLNVLPPGQTKHVAFQHPGEEFYYVVKGCVTIVVDETEYYLEQGDTIHFPSSLLHTWYNPSTVEEAEILSVLTPVIFRT</sequence>
<accession>A0A220MDY7</accession>
<dbReference type="Proteomes" id="UP000197781">
    <property type="component" value="Chromosome"/>
</dbReference>
<dbReference type="InterPro" id="IPR050807">
    <property type="entry name" value="TransReg_Diox_bact_type"/>
</dbReference>
<dbReference type="InterPro" id="IPR011051">
    <property type="entry name" value="RmlC_Cupin_sf"/>
</dbReference>
<dbReference type="InterPro" id="IPR010982">
    <property type="entry name" value="Lambda_DNA-bd_dom_sf"/>
</dbReference>
<dbReference type="Gene3D" id="2.60.120.10">
    <property type="entry name" value="Jelly Rolls"/>
    <property type="match status" value="1"/>
</dbReference>
<dbReference type="KEGG" id="bfm:BP422_06305"/>
<dbReference type="GO" id="GO:0005829">
    <property type="term" value="C:cytosol"/>
    <property type="evidence" value="ECO:0007669"/>
    <property type="project" value="TreeGrafter"/>
</dbReference>
<dbReference type="InterPro" id="IPR013096">
    <property type="entry name" value="Cupin_2"/>
</dbReference>
<dbReference type="Pfam" id="PF07883">
    <property type="entry name" value="Cupin_2"/>
    <property type="match status" value="1"/>
</dbReference>
<dbReference type="EMBL" id="CP018145">
    <property type="protein sequence ID" value="ASJ53193.1"/>
    <property type="molecule type" value="Genomic_DNA"/>
</dbReference>
<name>A0A220MDY7_9BACL</name>
<dbReference type="SUPFAM" id="SSF51182">
    <property type="entry name" value="RmlC-like cupins"/>
    <property type="match status" value="1"/>
</dbReference>
<feature type="domain" description="HTH cro/C1-type" evidence="2">
    <location>
        <begin position="8"/>
        <end position="62"/>
    </location>
</feature>